<dbReference type="PANTHER" id="PTHR16091:SF1">
    <property type="entry name" value="TETRATRICOPEPTIDE REPEAT PROTEIN 17"/>
    <property type="match status" value="1"/>
</dbReference>
<dbReference type="InterPro" id="IPR019734">
    <property type="entry name" value="TPR_rpt"/>
</dbReference>
<dbReference type="AlphaFoldDB" id="A0A132A8M6"/>
<evidence type="ECO:0000313" key="2">
    <source>
        <dbReference type="EMBL" id="KPM07229.1"/>
    </source>
</evidence>
<dbReference type="Proteomes" id="UP000616769">
    <property type="component" value="Unassembled WGS sequence"/>
</dbReference>
<dbReference type="SUPFAM" id="SSF48452">
    <property type="entry name" value="TPR-like"/>
    <property type="match status" value="1"/>
</dbReference>
<dbReference type="InterPro" id="IPR052630">
    <property type="entry name" value="TTC17"/>
</dbReference>
<accession>A0A132A8M6</accession>
<dbReference type="GO" id="GO:0030041">
    <property type="term" value="P:actin filament polymerization"/>
    <property type="evidence" value="ECO:0007669"/>
    <property type="project" value="TreeGrafter"/>
</dbReference>
<dbReference type="OrthoDB" id="2115703at2759"/>
<dbReference type="GO" id="GO:0015629">
    <property type="term" value="C:actin cytoskeleton"/>
    <property type="evidence" value="ECO:0007669"/>
    <property type="project" value="TreeGrafter"/>
</dbReference>
<dbReference type="VEuPathDB" id="VectorBase:SSCA003527"/>
<dbReference type="PANTHER" id="PTHR16091">
    <property type="entry name" value="TTC17 PROTEIN"/>
    <property type="match status" value="1"/>
</dbReference>
<dbReference type="InterPro" id="IPR011990">
    <property type="entry name" value="TPR-like_helical_dom_sf"/>
</dbReference>
<name>A0A132A8M6_SARSC</name>
<evidence type="ECO:0000313" key="3">
    <source>
        <dbReference type="Proteomes" id="UP000616769"/>
    </source>
</evidence>
<feature type="compositionally biased region" description="Basic and acidic residues" evidence="1">
    <location>
        <begin position="416"/>
        <end position="434"/>
    </location>
</feature>
<gene>
    <name evidence="2" type="ORF">QR98_0057170</name>
</gene>
<dbReference type="GO" id="GO:0005737">
    <property type="term" value="C:cytoplasm"/>
    <property type="evidence" value="ECO:0007669"/>
    <property type="project" value="TreeGrafter"/>
</dbReference>
<feature type="region of interest" description="Disordered" evidence="1">
    <location>
        <begin position="464"/>
        <end position="495"/>
    </location>
</feature>
<dbReference type="SMART" id="SM00028">
    <property type="entry name" value="TPR"/>
    <property type="match status" value="2"/>
</dbReference>
<proteinExistence type="predicted"/>
<feature type="region of interest" description="Disordered" evidence="1">
    <location>
        <begin position="408"/>
        <end position="436"/>
    </location>
</feature>
<organism evidence="2 3">
    <name type="scientific">Sarcoptes scabiei</name>
    <name type="common">Itch mite</name>
    <name type="synonym">Acarus scabiei</name>
    <dbReference type="NCBI Taxonomy" id="52283"/>
    <lineage>
        <taxon>Eukaryota</taxon>
        <taxon>Metazoa</taxon>
        <taxon>Ecdysozoa</taxon>
        <taxon>Arthropoda</taxon>
        <taxon>Chelicerata</taxon>
        <taxon>Arachnida</taxon>
        <taxon>Acari</taxon>
        <taxon>Acariformes</taxon>
        <taxon>Sarcoptiformes</taxon>
        <taxon>Astigmata</taxon>
        <taxon>Psoroptidia</taxon>
        <taxon>Sarcoptoidea</taxon>
        <taxon>Sarcoptidae</taxon>
        <taxon>Sarcoptinae</taxon>
        <taxon>Sarcoptes</taxon>
    </lineage>
</organism>
<protein>
    <submittedName>
        <fullName evidence="2">Tetratricopeptide repeat protein 17-like protein</fullName>
    </submittedName>
</protein>
<reference evidence="2 3" key="1">
    <citation type="journal article" date="2015" name="Parasit. Vectors">
        <title>Draft genome of the scabies mite.</title>
        <authorList>
            <person name="Rider S.D.Jr."/>
            <person name="Morgan M.S."/>
            <person name="Arlian L.G."/>
        </authorList>
    </citation>
    <scope>NUCLEOTIDE SEQUENCE [LARGE SCALE GENOMIC DNA]</scope>
    <source>
        <strain evidence="2">Arlian Lab</strain>
    </source>
</reference>
<dbReference type="Gene3D" id="1.25.40.10">
    <property type="entry name" value="Tetratricopeptide repeat domain"/>
    <property type="match status" value="1"/>
</dbReference>
<comment type="caution">
    <text evidence="2">The sequence shown here is derived from an EMBL/GenBank/DDBJ whole genome shotgun (WGS) entry which is preliminary data.</text>
</comment>
<sequence>MYSSNPDCLKANKPLTKFDLYVGTMIFAYPKKDHQRLPSRIVAKLFHQNSTKQTDNLSFFTAKNDWITFTSSNTSYRHRNNQKSTTSKAVDGAKDVGLNSKKFDDPICNSELDSVSDSLKFYSSEYLASFKASDVMMDSEPEIVHSLGKWHSLETFGNDISYALKQNPNSWIILTLASFYWRAKGRADHAVDCIFQAIKSSPKEFRPIPLLSLATVLHRSRNYEEAATVLHDIIEIAPEIPHSHYILANIYTLMTDYNRSIICLDNVLKLCPRFEEAKLRKHAVLCHNSIENALKTQHDFYSWSRNLQKTLHELKDYQKQQEMWINYHQKLRSEQASPSVQLELRLQYQELKFRQKLDDERIANKKVSPNESITEDGKTLIDMNLSHTKMKEYGQKLIDLYYEHQKLENDSGSESKNGDKLKTESKENKDETTERSNQIKKLLAMNINSIDDVESGKNADKDEILEDERNGLHQSPKNHQETMQKDDFDDDGIDEFQQCSENSRPLMLIPMTFVLPPTN</sequence>
<dbReference type="EMBL" id="JXLN01011411">
    <property type="protein sequence ID" value="KPM07229.1"/>
    <property type="molecule type" value="Genomic_DNA"/>
</dbReference>
<evidence type="ECO:0000256" key="1">
    <source>
        <dbReference type="SAM" id="MobiDB-lite"/>
    </source>
</evidence>